<comment type="caution">
    <text evidence="1">The sequence shown here is derived from an EMBL/GenBank/DDBJ whole genome shotgun (WGS) entry which is preliminary data.</text>
</comment>
<accession>A0AAV7W0Q2</accession>
<name>A0AAV7W0Q2_PLEWA</name>
<organism evidence="1 2">
    <name type="scientific">Pleurodeles waltl</name>
    <name type="common">Iberian ribbed newt</name>
    <dbReference type="NCBI Taxonomy" id="8319"/>
    <lineage>
        <taxon>Eukaryota</taxon>
        <taxon>Metazoa</taxon>
        <taxon>Chordata</taxon>
        <taxon>Craniata</taxon>
        <taxon>Vertebrata</taxon>
        <taxon>Euteleostomi</taxon>
        <taxon>Amphibia</taxon>
        <taxon>Batrachia</taxon>
        <taxon>Caudata</taxon>
        <taxon>Salamandroidea</taxon>
        <taxon>Salamandridae</taxon>
        <taxon>Pleurodelinae</taxon>
        <taxon>Pleurodeles</taxon>
    </lineage>
</organism>
<evidence type="ECO:0000313" key="1">
    <source>
        <dbReference type="EMBL" id="KAJ1206624.1"/>
    </source>
</evidence>
<keyword evidence="2" id="KW-1185">Reference proteome</keyword>
<gene>
    <name evidence="1" type="ORF">NDU88_002026</name>
</gene>
<reference evidence="1" key="1">
    <citation type="journal article" date="2022" name="bioRxiv">
        <title>Sequencing and chromosome-scale assembly of the giantPleurodeles waltlgenome.</title>
        <authorList>
            <person name="Brown T."/>
            <person name="Elewa A."/>
            <person name="Iarovenko S."/>
            <person name="Subramanian E."/>
            <person name="Araus A.J."/>
            <person name="Petzold A."/>
            <person name="Susuki M."/>
            <person name="Suzuki K.-i.T."/>
            <person name="Hayashi T."/>
            <person name="Toyoda A."/>
            <person name="Oliveira C."/>
            <person name="Osipova E."/>
            <person name="Leigh N.D."/>
            <person name="Simon A."/>
            <person name="Yun M.H."/>
        </authorList>
    </citation>
    <scope>NUCLEOTIDE SEQUENCE</scope>
    <source>
        <strain evidence="1">20211129_DDA</strain>
        <tissue evidence="1">Liver</tissue>
    </source>
</reference>
<dbReference type="Proteomes" id="UP001066276">
    <property type="component" value="Chromosome 1_2"/>
</dbReference>
<dbReference type="AlphaFoldDB" id="A0AAV7W0Q2"/>
<dbReference type="EMBL" id="JANPWB010000002">
    <property type="protein sequence ID" value="KAJ1206624.1"/>
    <property type="molecule type" value="Genomic_DNA"/>
</dbReference>
<proteinExistence type="predicted"/>
<evidence type="ECO:0000313" key="2">
    <source>
        <dbReference type="Proteomes" id="UP001066276"/>
    </source>
</evidence>
<sequence>MADASLSRPRWYSVAFDGPVLRPGRARGASGPLLLRPSLWSRAAGVGAAGCGSPLPHLPRHVFRMLRRREDPGCPGGQRCIAGHPWGLSAAGPGRRLLSLWLNLFGARVPRTYSGPLVFWTAVPRGCPCGAHLVAGPGRGFPRRH</sequence>
<protein>
    <submittedName>
        <fullName evidence="1">Uncharacterized protein</fullName>
    </submittedName>
</protein>